<keyword evidence="3" id="KW-1185">Reference proteome</keyword>
<organism evidence="3 4">
    <name type="scientific">Panagrolaimus davidi</name>
    <dbReference type="NCBI Taxonomy" id="227884"/>
    <lineage>
        <taxon>Eukaryota</taxon>
        <taxon>Metazoa</taxon>
        <taxon>Ecdysozoa</taxon>
        <taxon>Nematoda</taxon>
        <taxon>Chromadorea</taxon>
        <taxon>Rhabditida</taxon>
        <taxon>Tylenchina</taxon>
        <taxon>Panagrolaimomorpha</taxon>
        <taxon>Panagrolaimoidea</taxon>
        <taxon>Panagrolaimidae</taxon>
        <taxon>Panagrolaimus</taxon>
    </lineage>
</organism>
<dbReference type="AlphaFoldDB" id="A0A914QX88"/>
<protein>
    <submittedName>
        <fullName evidence="4">Uncharacterized protein</fullName>
    </submittedName>
</protein>
<keyword evidence="1" id="KW-0175">Coiled coil</keyword>
<proteinExistence type="predicted"/>
<dbReference type="WBParaSite" id="PDA_v2.g8461.t1">
    <property type="protein sequence ID" value="PDA_v2.g8461.t1"/>
    <property type="gene ID" value="PDA_v2.g8461"/>
</dbReference>
<evidence type="ECO:0000313" key="4">
    <source>
        <dbReference type="WBParaSite" id="PDA_v2.g8461.t1"/>
    </source>
</evidence>
<evidence type="ECO:0000256" key="2">
    <source>
        <dbReference type="SAM" id="MobiDB-lite"/>
    </source>
</evidence>
<feature type="coiled-coil region" evidence="1">
    <location>
        <begin position="52"/>
        <end position="93"/>
    </location>
</feature>
<evidence type="ECO:0000256" key="1">
    <source>
        <dbReference type="SAM" id="Coils"/>
    </source>
</evidence>
<feature type="region of interest" description="Disordered" evidence="2">
    <location>
        <begin position="1"/>
        <end position="39"/>
    </location>
</feature>
<feature type="compositionally biased region" description="Basic and acidic residues" evidence="2">
    <location>
        <begin position="1"/>
        <end position="25"/>
    </location>
</feature>
<evidence type="ECO:0000313" key="3">
    <source>
        <dbReference type="Proteomes" id="UP000887578"/>
    </source>
</evidence>
<sequence>MSVEKSKMNRKPKTADPNEAEKSNVLKESQNTKKAAKKLPFENFTNEFKDNNRKRENEYRFLRRKVKTMEEEIENVEECLEALNGQKMKLKAEQNDAITIERQSKRAMERYRKVILSSTQLKKILKINENSDVASIIFALKNAQKESDKKEQIKKFVSELKFN</sequence>
<name>A0A914QX88_9BILA</name>
<reference evidence="4" key="1">
    <citation type="submission" date="2022-11" db="UniProtKB">
        <authorList>
            <consortium name="WormBaseParasite"/>
        </authorList>
    </citation>
    <scope>IDENTIFICATION</scope>
</reference>
<accession>A0A914QX88</accession>
<dbReference type="Proteomes" id="UP000887578">
    <property type="component" value="Unplaced"/>
</dbReference>